<dbReference type="eggNOG" id="COG3261">
    <property type="taxonomic scope" value="Bacteria"/>
</dbReference>
<evidence type="ECO:0000313" key="4">
    <source>
        <dbReference type="EMBL" id="ACR79287.1"/>
    </source>
</evidence>
<comment type="cofactor">
    <cofactor evidence="2">
        <name>Fe cation</name>
        <dbReference type="ChEBI" id="CHEBI:24875"/>
    </cofactor>
</comment>
<name>C5CEV3_KOSOT</name>
<dbReference type="InterPro" id="IPR001501">
    <property type="entry name" value="Ni-dep_hyd_lsu"/>
</dbReference>
<keyword evidence="2" id="KW-0408">Iron</keyword>
<feature type="binding site" evidence="2">
    <location>
        <position position="323"/>
    </location>
    <ligand>
        <name>Mg(2+)</name>
        <dbReference type="ChEBI" id="CHEBI:18420"/>
    </ligand>
</feature>
<dbReference type="GO" id="GO:0016151">
    <property type="term" value="F:nickel cation binding"/>
    <property type="evidence" value="ECO:0007669"/>
    <property type="project" value="InterPro"/>
</dbReference>
<dbReference type="GO" id="GO:0048038">
    <property type="term" value="F:quinone binding"/>
    <property type="evidence" value="ECO:0007669"/>
    <property type="project" value="InterPro"/>
</dbReference>
<dbReference type="AlphaFoldDB" id="C5CEV3"/>
<evidence type="ECO:0000256" key="2">
    <source>
        <dbReference type="PIRSR" id="PIRSR601501-1"/>
    </source>
</evidence>
<feature type="binding site" evidence="2">
    <location>
        <position position="68"/>
    </location>
    <ligand>
        <name>Fe cation</name>
        <dbReference type="ChEBI" id="CHEBI:24875"/>
    </ligand>
</feature>
<dbReference type="InterPro" id="IPR001135">
    <property type="entry name" value="NADH_Q_OxRdtase_suD"/>
</dbReference>
<protein>
    <submittedName>
        <fullName evidence="4">NADH-ubiquinone oxidoreductase chain 49kDa</fullName>
    </submittedName>
</protein>
<proteinExistence type="predicted"/>
<dbReference type="HOGENOM" id="CLU_015134_1_2_0"/>
<dbReference type="PANTHER" id="PTHR43485:SF1">
    <property type="entry name" value="FORMATE HYDROGENLYASE SUBUNIT 5-RELATED"/>
    <property type="match status" value="1"/>
</dbReference>
<dbReference type="InterPro" id="IPR052197">
    <property type="entry name" value="ComplexI_49kDa-like"/>
</dbReference>
<accession>C5CEV3</accession>
<dbReference type="STRING" id="521045.Kole_0568"/>
<feature type="domain" description="NADH-quinone oxidoreductase subunit D" evidence="3">
    <location>
        <begin position="119"/>
        <end position="288"/>
    </location>
</feature>
<dbReference type="OrthoDB" id="9801496at2"/>
<keyword evidence="1" id="KW-0560">Oxidoreductase</keyword>
<dbReference type="KEGG" id="kol:Kole_0568"/>
<dbReference type="GO" id="GO:0008901">
    <property type="term" value="F:ferredoxin hydrogenase activity"/>
    <property type="evidence" value="ECO:0007669"/>
    <property type="project" value="InterPro"/>
</dbReference>
<dbReference type="GO" id="GO:0016651">
    <property type="term" value="F:oxidoreductase activity, acting on NAD(P)H"/>
    <property type="evidence" value="ECO:0007669"/>
    <property type="project" value="InterPro"/>
</dbReference>
<gene>
    <name evidence="4" type="ordered locus">Kole_0568</name>
</gene>
<evidence type="ECO:0000313" key="5">
    <source>
        <dbReference type="Proteomes" id="UP000002382"/>
    </source>
</evidence>
<feature type="binding site" evidence="2">
    <location>
        <position position="359"/>
    </location>
    <ligand>
        <name>Fe cation</name>
        <dbReference type="ChEBI" id="CHEBI:24875"/>
    </ligand>
</feature>
<feature type="binding site" evidence="2">
    <location>
        <position position="356"/>
    </location>
    <ligand>
        <name>Ni(2+)</name>
        <dbReference type="ChEBI" id="CHEBI:49786"/>
    </ligand>
</feature>
<evidence type="ECO:0000259" key="3">
    <source>
        <dbReference type="Pfam" id="PF00346"/>
    </source>
</evidence>
<sequence length="402" mass="45627">MSKEFNLPVGPFHPLLEEAEYFKIKLDGERVVDIEMETGWMHRGIEKISEESTFDQSIFVVERICGICSASHPFACINAFEDIGEIEVPLKARYIRSLIGELERVHSHLLWLGLAGHFIGYDTLWMWAWKYREPVLEVIEMITGNRNHYGTFKIGGVRRDYDVSLNSVVHEKLDFLEKKLTMVAKAVANDPVVRSRLCGVGVLTKEEAISYCAVGPTARASGVAIDVRKDEPYAAYDLLDFGVVVREEGDIFAKTVVRILEVFESIKMIRQIIEKLRKVKGPIYNDVKEIPAGEGIGRHEAPRGEVFHYIRTDGSNRPVRHKIRAPSYVNIPTYKASCIGENLADVLITLASVDPCYCCTERSVRLQTEKGMEITSNLLKLSQDKTDRLIKNMGEYKLWKSL</sequence>
<keyword evidence="2" id="KW-0460">Magnesium</keyword>
<dbReference type="SUPFAM" id="SSF56762">
    <property type="entry name" value="HydB/Nqo4-like"/>
    <property type="match status" value="1"/>
</dbReference>
<dbReference type="InterPro" id="IPR029014">
    <property type="entry name" value="NiFe-Hase_large"/>
</dbReference>
<feature type="binding site" evidence="2">
    <location>
        <position position="68"/>
    </location>
    <ligand>
        <name>Ni(2+)</name>
        <dbReference type="ChEBI" id="CHEBI:49786"/>
    </ligand>
</feature>
<dbReference type="EMBL" id="CP001634">
    <property type="protein sequence ID" value="ACR79287.1"/>
    <property type="molecule type" value="Genomic_DNA"/>
</dbReference>
<reference evidence="4 5" key="2">
    <citation type="journal article" date="2011" name="J. Bacteriol.">
        <title>Genome Sequence of Kosmotoga olearia Strain TBF 19.5.1, a Thermophilic Bacterium with a Wide Growth Temperature Range, Isolated from the Troll B Oil Platform in the North Sea.</title>
        <authorList>
            <person name="Swithers K.S."/>
            <person name="Dipippo J.L."/>
            <person name="Bruce D.C."/>
            <person name="Detter C."/>
            <person name="Tapia R."/>
            <person name="Han S."/>
            <person name="Goodwin L.A."/>
            <person name="Han J."/>
            <person name="Woyke T."/>
            <person name="Pitluck S."/>
            <person name="Pennacchio L."/>
            <person name="Nolan M."/>
            <person name="Mikhailova N."/>
            <person name="Land M.L."/>
            <person name="Nesbo C.L."/>
            <person name="Gogarten J.P."/>
            <person name="Noll K.M."/>
        </authorList>
    </citation>
    <scope>NUCLEOTIDE SEQUENCE [LARGE SCALE GENOMIC DNA]</scope>
    <source>
        <strain evidence="5">ATCC BAA-1733 / DSM 21960 / TBF 19.5.1</strain>
    </source>
</reference>
<dbReference type="Gene3D" id="1.10.645.10">
    <property type="entry name" value="Cytochrome-c3 Hydrogenase, chain B"/>
    <property type="match status" value="1"/>
</dbReference>
<organism evidence="4 5">
    <name type="scientific">Kosmotoga olearia (strain ATCC BAA-1733 / DSM 21960 / TBF 19.5.1)</name>
    <dbReference type="NCBI Taxonomy" id="521045"/>
    <lineage>
        <taxon>Bacteria</taxon>
        <taxon>Thermotogati</taxon>
        <taxon>Thermotogota</taxon>
        <taxon>Thermotogae</taxon>
        <taxon>Kosmotogales</taxon>
        <taxon>Kosmotogaceae</taxon>
        <taxon>Kosmotoga</taxon>
    </lineage>
</organism>
<dbReference type="PANTHER" id="PTHR43485">
    <property type="entry name" value="HYDROGENASE-4 COMPONENT G"/>
    <property type="match status" value="1"/>
</dbReference>
<feature type="binding site" evidence="2">
    <location>
        <position position="65"/>
    </location>
    <ligand>
        <name>Ni(2+)</name>
        <dbReference type="ChEBI" id="CHEBI:49786"/>
    </ligand>
</feature>
<keyword evidence="2" id="KW-0533">Nickel</keyword>
<dbReference type="InterPro" id="IPR018194">
    <property type="entry name" value="Ni-dep_hyd_lsu_Ni_BS"/>
</dbReference>
<comment type="cofactor">
    <cofactor evidence="2">
        <name>Ni(2+)</name>
        <dbReference type="ChEBI" id="CHEBI:49786"/>
    </cofactor>
</comment>
<keyword evidence="5" id="KW-1185">Reference proteome</keyword>
<dbReference type="Pfam" id="PF00346">
    <property type="entry name" value="Complex1_49kDa"/>
    <property type="match status" value="1"/>
</dbReference>
<reference evidence="4 5" key="1">
    <citation type="submission" date="2009-06" db="EMBL/GenBank/DDBJ databases">
        <title>Complete sequence of Thermotogales bacterium TBF 19.5.1.</title>
        <authorList>
            <consortium name="US DOE Joint Genome Institute"/>
            <person name="Lucas S."/>
            <person name="Copeland A."/>
            <person name="Lapidus A."/>
            <person name="Glavina del Rio T."/>
            <person name="Tice H."/>
            <person name="Bruce D."/>
            <person name="Goodwin L."/>
            <person name="Pitluck S."/>
            <person name="Chertkov O."/>
            <person name="Brettin T."/>
            <person name="Detter J.C."/>
            <person name="Han C."/>
            <person name="Schmutz J."/>
            <person name="Larimer F."/>
            <person name="Land M."/>
            <person name="Hauser L."/>
            <person name="Kyrpides N."/>
            <person name="Ovchinnikova G."/>
            <person name="Noll K."/>
        </authorList>
    </citation>
    <scope>NUCLEOTIDE SEQUENCE [LARGE SCALE GENOMIC DNA]</scope>
    <source>
        <strain evidence="5">ATCC BAA-1733 / DSM 21960 / TBF 19.5.1</strain>
    </source>
</reference>
<dbReference type="Proteomes" id="UP000002382">
    <property type="component" value="Chromosome"/>
</dbReference>
<keyword evidence="2" id="KW-0479">Metal-binding</keyword>
<dbReference type="RefSeq" id="WP_012745069.1">
    <property type="nucleotide sequence ID" value="NC_012785.1"/>
</dbReference>
<feature type="binding site" evidence="2">
    <location>
        <position position="46"/>
    </location>
    <ligand>
        <name>Mg(2+)</name>
        <dbReference type="ChEBI" id="CHEBI:18420"/>
    </ligand>
</feature>
<evidence type="ECO:0000256" key="1">
    <source>
        <dbReference type="ARBA" id="ARBA00023002"/>
    </source>
</evidence>
<dbReference type="Pfam" id="PF00374">
    <property type="entry name" value="NiFeSe_Hases"/>
    <property type="match status" value="1"/>
</dbReference>
<dbReference type="GO" id="GO:0051287">
    <property type="term" value="F:NAD binding"/>
    <property type="evidence" value="ECO:0007669"/>
    <property type="project" value="InterPro"/>
</dbReference>
<dbReference type="PROSITE" id="PS00507">
    <property type="entry name" value="NI_HGENASE_L_1"/>
    <property type="match status" value="1"/>
</dbReference>